<reference evidence="2 3" key="1">
    <citation type="journal article" date="2016" name="Nat. Commun.">
        <title>Local admixture of amplified and diversified secreted pathogenesis determinants shapes mosaic Toxoplasma gondii genomes.</title>
        <authorList>
            <person name="Lorenzi H."/>
            <person name="Khan A."/>
            <person name="Behnke M.S."/>
            <person name="Namasivayam S."/>
            <person name="Swapna L.S."/>
            <person name="Hadjithomas M."/>
            <person name="Karamycheva S."/>
            <person name="Pinney D."/>
            <person name="Brunk B.P."/>
            <person name="Ajioka J.W."/>
            <person name="Ajzenberg D."/>
            <person name="Boothroyd J.C."/>
            <person name="Boyle J.P."/>
            <person name="Darde M.L."/>
            <person name="Diaz-Miranda M.A."/>
            <person name="Dubey J.P."/>
            <person name="Fritz H.M."/>
            <person name="Gennari S.M."/>
            <person name="Gregory B.D."/>
            <person name="Kim K."/>
            <person name="Saeij J.P."/>
            <person name="Su C."/>
            <person name="White M.W."/>
            <person name="Zhu X.Q."/>
            <person name="Howe D.K."/>
            <person name="Rosenthal B.M."/>
            <person name="Grigg M.E."/>
            <person name="Parkinson J."/>
            <person name="Liu L."/>
            <person name="Kissinger J.C."/>
            <person name="Roos D.S."/>
            <person name="Sibley L.D."/>
        </authorList>
    </citation>
    <scope>NUCLEOTIDE SEQUENCE [LARGE SCALE GENOMIC DNA]</scope>
    <source>
        <strain evidence="2 3">ARI</strain>
    </source>
</reference>
<dbReference type="EMBL" id="AGQS02004352">
    <property type="protein sequence ID" value="KYF44614.1"/>
    <property type="molecule type" value="Genomic_DNA"/>
</dbReference>
<feature type="region of interest" description="Disordered" evidence="1">
    <location>
        <begin position="3713"/>
        <end position="3875"/>
    </location>
</feature>
<feature type="region of interest" description="Disordered" evidence="1">
    <location>
        <begin position="1960"/>
        <end position="1989"/>
    </location>
</feature>
<evidence type="ECO:0000313" key="2">
    <source>
        <dbReference type="EMBL" id="KYF44614.1"/>
    </source>
</evidence>
<feature type="compositionally biased region" description="Low complexity" evidence="1">
    <location>
        <begin position="4432"/>
        <end position="4445"/>
    </location>
</feature>
<feature type="compositionally biased region" description="Basic and acidic residues" evidence="1">
    <location>
        <begin position="3294"/>
        <end position="3307"/>
    </location>
</feature>
<feature type="region of interest" description="Disordered" evidence="1">
    <location>
        <begin position="321"/>
        <end position="430"/>
    </location>
</feature>
<protein>
    <submittedName>
        <fullName evidence="2">HECT-domain (Ubiquitin-transferase) domain-containing protein</fullName>
    </submittedName>
</protein>
<feature type="compositionally biased region" description="Basic and acidic residues" evidence="1">
    <location>
        <begin position="753"/>
        <end position="767"/>
    </location>
</feature>
<feature type="region of interest" description="Disordered" evidence="1">
    <location>
        <begin position="4667"/>
        <end position="4701"/>
    </location>
</feature>
<feature type="compositionally biased region" description="Basic and acidic residues" evidence="1">
    <location>
        <begin position="1573"/>
        <end position="1582"/>
    </location>
</feature>
<feature type="compositionally biased region" description="Basic and acidic residues" evidence="1">
    <location>
        <begin position="5890"/>
        <end position="5914"/>
    </location>
</feature>
<feature type="compositionally biased region" description="Polar residues" evidence="1">
    <location>
        <begin position="1611"/>
        <end position="1621"/>
    </location>
</feature>
<feature type="compositionally biased region" description="Basic and acidic residues" evidence="1">
    <location>
        <begin position="2981"/>
        <end position="2991"/>
    </location>
</feature>
<feature type="region of interest" description="Disordered" evidence="1">
    <location>
        <begin position="5117"/>
        <end position="5141"/>
    </location>
</feature>
<feature type="compositionally biased region" description="Basic and acidic residues" evidence="1">
    <location>
        <begin position="521"/>
        <end position="530"/>
    </location>
</feature>
<comment type="caution">
    <text evidence="2">The sequence shown here is derived from an EMBL/GenBank/DDBJ whole genome shotgun (WGS) entry which is preliminary data.</text>
</comment>
<feature type="compositionally biased region" description="Pro residues" evidence="1">
    <location>
        <begin position="3233"/>
        <end position="3243"/>
    </location>
</feature>
<feature type="region of interest" description="Disordered" evidence="1">
    <location>
        <begin position="6396"/>
        <end position="6435"/>
    </location>
</feature>
<dbReference type="Proteomes" id="UP000074247">
    <property type="component" value="Unassembled WGS sequence"/>
</dbReference>
<feature type="compositionally biased region" description="Basic and acidic residues" evidence="1">
    <location>
        <begin position="5390"/>
        <end position="5422"/>
    </location>
</feature>
<feature type="compositionally biased region" description="Basic residues" evidence="1">
    <location>
        <begin position="5373"/>
        <end position="5389"/>
    </location>
</feature>
<feature type="region of interest" description="Disordered" evidence="1">
    <location>
        <begin position="264"/>
        <end position="283"/>
    </location>
</feature>
<feature type="region of interest" description="Disordered" evidence="1">
    <location>
        <begin position="4187"/>
        <end position="4265"/>
    </location>
</feature>
<feature type="compositionally biased region" description="Low complexity" evidence="1">
    <location>
        <begin position="386"/>
        <end position="419"/>
    </location>
</feature>
<feature type="compositionally biased region" description="Basic and acidic residues" evidence="1">
    <location>
        <begin position="3107"/>
        <end position="3121"/>
    </location>
</feature>
<feature type="region of interest" description="Disordered" evidence="1">
    <location>
        <begin position="2215"/>
        <end position="2290"/>
    </location>
</feature>
<feature type="compositionally biased region" description="Basic and acidic residues" evidence="1">
    <location>
        <begin position="717"/>
        <end position="745"/>
    </location>
</feature>
<feature type="compositionally biased region" description="Low complexity" evidence="1">
    <location>
        <begin position="579"/>
        <end position="595"/>
    </location>
</feature>
<feature type="compositionally biased region" description="Gly residues" evidence="1">
    <location>
        <begin position="6525"/>
        <end position="6535"/>
    </location>
</feature>
<accession>A0A139Y0P1</accession>
<feature type="compositionally biased region" description="Low complexity" evidence="1">
    <location>
        <begin position="4240"/>
        <end position="4264"/>
    </location>
</feature>
<feature type="compositionally biased region" description="Basic and acidic residues" evidence="1">
    <location>
        <begin position="2259"/>
        <end position="2275"/>
    </location>
</feature>
<dbReference type="VEuPathDB" id="ToxoDB:TGARI_280660A"/>
<feature type="region of interest" description="Disordered" evidence="1">
    <location>
        <begin position="3980"/>
        <end position="3999"/>
    </location>
</feature>
<feature type="compositionally biased region" description="Basic and acidic residues" evidence="1">
    <location>
        <begin position="1923"/>
        <end position="1948"/>
    </location>
</feature>
<feature type="region of interest" description="Disordered" evidence="1">
    <location>
        <begin position="6525"/>
        <end position="6580"/>
    </location>
</feature>
<feature type="region of interest" description="Disordered" evidence="1">
    <location>
        <begin position="5337"/>
        <end position="5462"/>
    </location>
</feature>
<feature type="compositionally biased region" description="Basic and acidic residues" evidence="1">
    <location>
        <begin position="2232"/>
        <end position="2248"/>
    </location>
</feature>
<feature type="region of interest" description="Disordered" evidence="1">
    <location>
        <begin position="3456"/>
        <end position="3505"/>
    </location>
</feature>
<feature type="region of interest" description="Disordered" evidence="1">
    <location>
        <begin position="5599"/>
        <end position="5645"/>
    </location>
</feature>
<feature type="compositionally biased region" description="Basic and acidic residues" evidence="1">
    <location>
        <begin position="987"/>
        <end position="1005"/>
    </location>
</feature>
<feature type="region of interest" description="Disordered" evidence="1">
    <location>
        <begin position="4144"/>
        <end position="4173"/>
    </location>
</feature>
<feature type="compositionally biased region" description="Basic and acidic residues" evidence="1">
    <location>
        <begin position="1624"/>
        <end position="1634"/>
    </location>
</feature>
<feature type="region of interest" description="Disordered" evidence="1">
    <location>
        <begin position="4005"/>
        <end position="4064"/>
    </location>
</feature>
<feature type="compositionally biased region" description="Acidic residues" evidence="1">
    <location>
        <begin position="6128"/>
        <end position="6148"/>
    </location>
</feature>
<organism evidence="2 3">
    <name type="scientific">Toxoplasma gondii ARI</name>
    <dbReference type="NCBI Taxonomy" id="1074872"/>
    <lineage>
        <taxon>Eukaryota</taxon>
        <taxon>Sar</taxon>
        <taxon>Alveolata</taxon>
        <taxon>Apicomplexa</taxon>
        <taxon>Conoidasida</taxon>
        <taxon>Coccidia</taxon>
        <taxon>Eucoccidiorida</taxon>
        <taxon>Eimeriorina</taxon>
        <taxon>Sarcocystidae</taxon>
        <taxon>Toxoplasma</taxon>
    </lineage>
</organism>
<keyword evidence="2" id="KW-0808">Transferase</keyword>
<feature type="compositionally biased region" description="Polar residues" evidence="1">
    <location>
        <begin position="2962"/>
        <end position="2980"/>
    </location>
</feature>
<feature type="compositionally biased region" description="Basic and acidic residues" evidence="1">
    <location>
        <begin position="5868"/>
        <end position="5882"/>
    </location>
</feature>
<feature type="non-terminal residue" evidence="2">
    <location>
        <position position="1"/>
    </location>
</feature>
<feature type="compositionally biased region" description="Basic and acidic residues" evidence="1">
    <location>
        <begin position="374"/>
        <end position="383"/>
    </location>
</feature>
<feature type="region of interest" description="Disordered" evidence="1">
    <location>
        <begin position="2571"/>
        <end position="2602"/>
    </location>
</feature>
<feature type="region of interest" description="Disordered" evidence="1">
    <location>
        <begin position="1563"/>
        <end position="1672"/>
    </location>
</feature>
<feature type="compositionally biased region" description="Polar residues" evidence="1">
    <location>
        <begin position="5940"/>
        <end position="5952"/>
    </location>
</feature>
<feature type="compositionally biased region" description="Basic and acidic residues" evidence="1">
    <location>
        <begin position="5123"/>
        <end position="5141"/>
    </location>
</feature>
<feature type="compositionally biased region" description="Low complexity" evidence="1">
    <location>
        <begin position="5445"/>
        <end position="5462"/>
    </location>
</feature>
<feature type="region of interest" description="Disordered" evidence="1">
    <location>
        <begin position="6334"/>
        <end position="6364"/>
    </location>
</feature>
<feature type="compositionally biased region" description="Basic and acidic residues" evidence="1">
    <location>
        <begin position="1213"/>
        <end position="1240"/>
    </location>
</feature>
<feature type="region of interest" description="Disordered" evidence="1">
    <location>
        <begin position="1175"/>
        <end position="1240"/>
    </location>
</feature>
<feature type="compositionally biased region" description="Basic and acidic residues" evidence="1">
    <location>
        <begin position="1661"/>
        <end position="1672"/>
    </location>
</feature>
<feature type="compositionally biased region" description="Polar residues" evidence="1">
    <location>
        <begin position="569"/>
        <end position="578"/>
    </location>
</feature>
<dbReference type="OrthoDB" id="346826at2759"/>
<feature type="compositionally biased region" description="Basic and acidic residues" evidence="1">
    <location>
        <begin position="4205"/>
        <end position="4231"/>
    </location>
</feature>
<feature type="compositionally biased region" description="Low complexity" evidence="1">
    <location>
        <begin position="878"/>
        <end position="892"/>
    </location>
</feature>
<feature type="region of interest" description="Disordered" evidence="1">
    <location>
        <begin position="2886"/>
        <end position="2992"/>
    </location>
</feature>
<evidence type="ECO:0000313" key="3">
    <source>
        <dbReference type="Proteomes" id="UP000074247"/>
    </source>
</evidence>
<feature type="region of interest" description="Disordered" evidence="1">
    <location>
        <begin position="705"/>
        <end position="908"/>
    </location>
</feature>
<feature type="region of interest" description="Disordered" evidence="1">
    <location>
        <begin position="5840"/>
        <end position="5952"/>
    </location>
</feature>
<feature type="compositionally biased region" description="Basic and acidic residues" evidence="1">
    <location>
        <begin position="6540"/>
        <end position="6566"/>
    </location>
</feature>
<feature type="region of interest" description="Disordered" evidence="1">
    <location>
        <begin position="4721"/>
        <end position="4744"/>
    </location>
</feature>
<feature type="region of interest" description="Disordered" evidence="1">
    <location>
        <begin position="3233"/>
        <end position="3307"/>
    </location>
</feature>
<proteinExistence type="predicted"/>
<feature type="region of interest" description="Disordered" evidence="1">
    <location>
        <begin position="1899"/>
        <end position="1948"/>
    </location>
</feature>
<feature type="compositionally biased region" description="Basic and acidic residues" evidence="1">
    <location>
        <begin position="1641"/>
        <end position="1653"/>
    </location>
</feature>
<feature type="compositionally biased region" description="Basic and acidic residues" evidence="1">
    <location>
        <begin position="5928"/>
        <end position="5939"/>
    </location>
</feature>
<feature type="region of interest" description="Disordered" evidence="1">
    <location>
        <begin position="2807"/>
        <end position="2828"/>
    </location>
</feature>
<evidence type="ECO:0000256" key="1">
    <source>
        <dbReference type="SAM" id="MobiDB-lite"/>
    </source>
</evidence>
<feature type="compositionally biased region" description="Basic and acidic residues" evidence="1">
    <location>
        <begin position="1183"/>
        <end position="1203"/>
    </location>
</feature>
<feature type="region of interest" description="Disordered" evidence="1">
    <location>
        <begin position="3092"/>
        <end position="3145"/>
    </location>
</feature>
<gene>
    <name evidence="2" type="ORF">TGARI_280660A</name>
</gene>
<feature type="region of interest" description="Disordered" evidence="1">
    <location>
        <begin position="2020"/>
        <end position="2050"/>
    </location>
</feature>
<name>A0A139Y0P1_TOXGO</name>
<feature type="compositionally biased region" description="Basic and acidic residues" evidence="1">
    <location>
        <begin position="2571"/>
        <end position="2593"/>
    </location>
</feature>
<feature type="region of interest" description="Disordered" evidence="1">
    <location>
        <begin position="987"/>
        <end position="1011"/>
    </location>
</feature>
<feature type="compositionally biased region" description="Gly residues" evidence="1">
    <location>
        <begin position="1585"/>
        <end position="1598"/>
    </location>
</feature>
<feature type="region of interest" description="Disordered" evidence="1">
    <location>
        <begin position="516"/>
        <end position="618"/>
    </location>
</feature>
<dbReference type="GO" id="GO:0016740">
    <property type="term" value="F:transferase activity"/>
    <property type="evidence" value="ECO:0007669"/>
    <property type="project" value="UniProtKB-KW"/>
</dbReference>
<feature type="region of interest" description="Disordered" evidence="1">
    <location>
        <begin position="4432"/>
        <end position="4477"/>
    </location>
</feature>
<sequence>RSTGEGGPGRQELREKKGLESCEVFDEDVEWQGSARVGELACLAVDASWRLLRFLDGLAAALLGEQKASGESVVPLVAPSALPRCFVTDYERVLRPVLSFCGAPYAPSLVAEPTAFSPHALPGLPQFLLQTVLLGSCPRSFAALGNLESRSASHDSGAAGANEPVGVSASLVAALCGVTETLSEFLFLSPSGPSQPPSVSNPSYPYGCASQVAALSRAWLAPFLLSLLVLATWSRCLRLQALGLWTESEKKAFPKDEFVENRRFSEDRKRKSSKGTDAEHLRDTADQARRVLRCVGRVVDATGLGLRRFLDWGTPKRHLLLPTVSPASAPGTEASKRARSRPGARAASSPVVEARSNEEDVQQSQTPRPNAAQLDDRNVEKRSRSSSRSASDAGVRSRSASAPQGKRSSPSTSSTSLSLHRATYPCTSSSRCPRGLPLVTYSDAVVEVALVFVPLLSSHSQEASRRRPSSSFPRRSGGARAAALLSLPVDGSVSKVLSRHFRRVDQCVVFVDSPDEADTQDLSKDSDETSRPAGRCLASPLDQGRSDAGAPAALLRASSPCTSHLRPASNASDRTPTCSSSSASFSSSSSSASFSQPLGAPSERPTANGHSPAVRRSGKPVRVELWVRTAGQAFADLLASQGPCLGGADSFRSGNQSSTASSRHRRRRVRYSCYALVTSKAASETVRTQIGGRPDRLWGGAVEAGAASGHRRAAGGDSREAGTVDSERHLDTRSRRHRESQEEHVGVYPTRRRGAEGDDVARLEAQRSRNHALAPQVAEAVTGVAADRPPRSGGLDTVSEGESGGGDGEGSEGNAPTIRRTPSMRARFLTGEGDPSPPATGRQDPSGFLLTSSEPSGEEGQRFLTSSTGEEGLERRPAGPASSAPGATAGDSEGAAETDKDWWHGGVESSTKTKLVQLAEKTGGAPTWLGTLPFVRLLVPDAEAWQAGAERALRSKTPRVMFCSGDRMPSAGVQVTQTVVSKVRLAVGEEREEGERRSQMPDAHPKRGGKKVKPLGFVVAELGQLAELTADQVQHGFESHILALATSNADGTPRPSANLGSRQKTALASCTGVEEGESLTGVLPSLGVQGESSSAVARSEKFLSLRQQCAAALQTLDALDMQRNWLHISAAMSEFLWLSFRAAVGVALGPHVRLISRFLDATERLATRSETHADFHGAALSHPENRNNERSKTTCKGKSDSREAGASLGVKDSPGEGEKSAQRRGENGGQRERVENRHWMGRRERENAGVLSAVGVCLKHFAPLLLWSVQQLEHASAKLPEREGDGDLTGGRRPEAEGKMGAGDRNEKGETPNREASCLSLSACLRRVVARGNASESQEFGNLPSASLPLPWASPPPVAALMLRLLDVSSNLSRDLDKRLSTPELSGASWAPPAHSVSRPAFSSSLSSQACPGFAMYAARSTPESPDASPFFDRSPLLGLHIAIQRYFHLTPTQAPPLLPEMFLCGVGLGSSYLADLLWHTTLQRQPASPPFSPSASLSSAAACPSLTGASGPFSSFSESEGVVVNRCRLSPACLPALHAALSRHRRQLVGWSDEARRQSRRLAAVEAEAAEASERQERRNGQAEGSGGREAASGGGKNSQRTRGKRWRQTETQPETSTAEAANEEKRIQEVSRTRARAQNFREGEPESHLDAQESFEETESPRPKNKEKNEDLQPCCVWTEQRPLCLTAETVAVAVLQLLQWIVEFRGIDDADENDNHVQALWATGRLEDRVLESAFYPTDCGGLREVSSHEVQRDAGIEEANGAYAEKLVSRFEATESRRHDFLWMSNLLPRLLATSVWGRPYLGRCVFRFVRLLLLSRLRSAFLACSRSRAVERRRTNEKRRFSGEPQGRCGVRPTSGILPDPAVLAPLLPAPPAWLFWDLTGLGVSACSDEGETRCRSSFFPSSRQTRGDRGSGGARSGEAETEPRGVSADAERRETGYGERQDVSVKTEMERVGGCFKGKKGKGRNHTPGERETTGAFRRSGVSATDTAESACARETSSARLAVCASRETETETTRFPFRSAASPPQDREMEYENAVSSTGPPGPRCASPLWSAPTLLQFVVLRAALPLPLSGPCWYRLAIKPGCGWFKLTALNGFSVRRICLGQAKQSGIKHSDLVPCVGLEVPTYRAGKDFGFKSQVSPLGQALAALEREATLEREPAQKPAEFPFPTPSFMDVITLAKPEKNVLKIRVDGKGMWNIPLLHPHVKLNVASARRQRRSPSSDLQAGDERKRDNQCEAREPAGRRLHGSSRASSEGRDRAGQRETSRKESSVFAATSAARSRRKRRRIDRSLPLLSTMHELHLCIVTHSCSKDAFQLYVHRGGGEVDKSLRHHRKLAGLLRRVQTLHSPGFRSSPGDSPDPFLPDFWPVALHQLPVLPACNAPPTLAFASYALPSPSTFSPLLYRSRLPRLRPASSPSFSLRLCPSASRSFSAEAGVADHLSEGPREHSGGALRSAASAASSLGAWDKSKMVLGGRGCAAFDSHADLLRWRWTCLFGDTQLLRQSVQLRRALLLGDLALRAARKQQLGELHCGGFPLLSRVEEQSEEIRQLPSVAAVQALRLDERRRDRGPLRGTEKKGERQDVRTRTDLSPVQGRGADCVANAKTGMEDERSNRQCGEEEETLGELLADVLNSLADGLDEMEAWTSQCMRAQPLPFSALLSDPASPGLASSRHLSRPASNVCGDNEAPAVAESLQAATRAELAGQLSPSFSATSELPSAPRPFFHFVHKQTSAEALNRLRQMFSRLSALLRVFVFDGASEDAETPAEGLLRLTGEASFNDFERLWMSGAFQRHLADFVRDEESSESRGTSEPSRKKKDIASTSPAQAFGRSWFPKGVCATNYWQLITELSSPFFAEHRLWRPFFLLSTAEKNSNDKKRVFSRFGPVGMPFEVPSLPRNGATGPRGEGNTEKKETPKPTSTDSHDGPYQVESAGPEEEGDSSSGGKVLSGEGKSDDSLASQRFASRVSSQATTGRNGDKGRGERGDGQANWRDLWALACDMKSVEDGAFMTSLLRLLPLRGRQLLLRRLRENVKQIVALCTRSGDLQTEAADLPQHGCFSETRLMRLSLLSSFLSVLGAAEGAAAGAQREAEQREEDSNELEVARQTERPADWAEEREYETEQGQRKSPQILDHRSPSSTNACVDISEEYETAELTLTLLTSVAPLLAASAPFLRRRSCHSDPSPSLNRLGCVADVGQLSAVKADVLLQRFQLLAYLSHASGYAALAPPPRPPLPPRSPSRSASASVVTFGQRSGKPRKQSNGQVGETGTRKCAGKARDGRLQSGRGANGERKQTRREADVGERQEGISCACCGAEISEISSAPTHVEDYSSKGACSSTCGVSPGGRGAAVEAGSQHLSGAGPTLSGSKSVDSTFAGPVEPKVSEIGQEPLKHEGACDHPWEPCRRPALIRVSLLTELLDSWRFLPARGCPARDAFFSLLLRLCRTTASGLDPIPHEEGDGKKERASRRDVGGATLSRSGVSAVGRNGLSPAEENVAADPLSPVDRAGDLDRELWEGVLTWPQVFWLLEQLPRFLPVADTSRWTCGEVAASVLNRLASPVAFSVPVSDASESASSTSVPPREEPAAELNLSAAWGLFPASDEVLRLGQDPSAVSARTWLRLHGYASSCVAETPLAGSGASPFAVAGASSSLLSEGNRWTRTQRAAFWRPVVADLEDVRGHPLDPVDLSNHFFMGQFTRDGTHLQASLAQRGGEAGGARGDEAGVGMAAGGLVEGDDEEEDAFTVHHSPHAGGGGILLGHRPPGAGSRSDDGAGYSTHGGCAGVEADSIGSWSDPSDDDEEMGTAAAPRRHSRASRTTGTSGEADRGREGGGGGRPEGGRGPGREGERSGGGRPRMGQGEGDDDDSRGGRRDMDVLMFASSEEEDDDGMGVADQSITSRRGRFDRIRISSEDAELREFDAYEEEDTDWVTAEEADSEWNGSFPLEDDELFACDVLEREEPFQGDLRERDATDSLTNMPFAFRTTTRRRRLSSSRLQSVPLSRSRWTPLSQSEETLLAPADVPRQAPAPSRNEHVGLHNSAGPRGRRERDGESDADGDFPSLRLVLTVEGRRMERRGFDGGQAANRAEVFAQTQTAYSLPAGRSAFSGETRVFSVVERYQQVTERQGNSQRVHAADLEGLSGDLAFPARPDSFRRGDESPESGGGLQRRRRELQRWRRQLGLFDDAPDPAFRSGLRGRRRQERREADGEALEERRWRFEHTETGDRGRTVSRRSGAFLGSGPSSFSVGSSSDESGSEAFSFDSEEEALSDGAVVVARILPPLYSHSLGGDAESVIPPGRRAARDELGVAARPHACSDGSMASLSSFGSAFPRSLSSHFCRLSSGTQDSGNLFGHSNSSTSRLDFHASNSGGLPDLDWLPLSSAEGYVSGDHSLDSFVPRTGLTTSLATAPSFATKSSFQDSSLLPPSSSSCSSASLASQSASRLGGGEHEQRSPVSSQGLSHASPRTPRQNAQPLLARRDHEAAEALNGDAGREADLWDASETGAAAGVPEVVSEAWKGRPGLRFDGEACRREGGDGDEDKTLCCSVCALPLCAGPTVCGEMLAASQRQYRRRQRRLRSGLRRRRCMQDCERQRWSEARKEDGAESREDRYELGVISDASQTGSRAFVIGASDSNSRWLLASSAALSPAPRTWVVRRRPRCRSSLDVESSALKPRRAQEEDAEGSEGMPSSRISCRASPLEGPTSCALAANGWAQHTAQTNGDAVDGRAKEESEAFGETAKSKTRLRKLEATRKFGELRNSQTASLLPLPESSVPDWNLFRPKALSGKDVFLPWASFRELSPLPLPSRKAASILLPSFSTQVPLPVAREDLTPQLLLETRRAASDGETQSTVCCSPRLRRGVWRTRLLGEEARVDTGTSETVGVRIDGAATNGAAVDSVSPGAEEIDQAWRQAVSKRGEGGNADRLRDKIPKETATRGDMELKTSNASLESLCVTCRCRGFRALGVETAVVSDGVRGKLGENEKRFRPWWLRDSCWRPQLGLVRSAALRVFDEDIGKGRQHPSERNPLLLLPRFASVARRLRRSLRSRRFFSKSEESGAVQRSSDSVTSASFLLPQLPRCLSSIYLPRRRSRLSAHISSLSSDSAGQWSLLSVNRQPEAGPERESQEAGGGQDRRFSPELRSESLAAHPRVSPRSVVSVSNAGRDSSVGVWRRVYLEAQEEALLLRLAPFLGGNPVSLSNSWPGARAFYAANDVPTDLELSSLGEVRCPRCGKTLKKIEGSGFEGKWRCDGLDENGFCVANLTDYRLWSAAARHRCHSDDFDYCQACFEYKARLNARKLQWLSTNSSRLLWPAQPPACPAGPFLWQRGLEAPLSKKQRRQAEEAKRRMRSLLTSARARADSVEASEKRGRELRKRSKESHTLRHRTNRGDARRRDRTGDPSEKQPADTEGEQGRNLDPRRKLRPCYRPAHGGENRERREKGSVSFHRSSASSSSSSCSSGVSCSGGWIPERLPPVQSPQACTESWIRQATQLVARSGRHRSSTGNGEEVSLPDGVVLLIPSRLPYVPPPPCNPVLLTGFSTSAPGFPESLAPQLQRLGCTFLLPLFFKNFETLRIHGSRIAASSVSFDLEAAGEVGEAGGGEQSSKTPSGPGLLTPLRVSDAHAPHPAQPGKPDASAQLGAKASSASPHLTVMLVAEEAVWPLVIQGRFGGPQGDCSSIPHLKKDVADHTNCETDGVLLSCFQNGRWQGAARREETLGDSGDGANRGQGDFLCGPFNRQMEAEGDGKWFIDVHKAQRDPQHYKGTVGYNGSVGYWNLDTEIPGYLAPTFLAVSGHACTPEVRNKGILFVSSLQRHLEIFLPADQNELEEQMRFLSETAETEGLLPSRSGPGERSEESPPEGEDEEGRRTRGETRWRNDSGLENPSASRKEGTFEGNDCERNSETEREKQETRGMAPSARTTKGKSKIEDEERKNESTGRNASSESFSSLGNRTCLASAASSSGDTSPRRLCATCESMKKKAASSGYASATKEPPVAISSWTSPSGLSVEEEDEYLALKTWEASVNPLTAALLPVDALQRQQMSAAVRCYQWETALQSQNALVQLWLLHPTLALKSWPLVLRFIYDAVRSRPSMHRVLVELLLAVVKAAAIEAGRRSEDLTTDSTSSEDDDADESQETADEHEEQEGGFVCGSLLDRGRQPPRWRAKAAKPAFARAQVPLFLWPSLSPSSVSFPQKRVQKGAWEVDAIASHVASLALLHMAAIGLLDRHSAEQAEAYRVYRACRQQQLSLQLVSASSTPSLGAESFAFPEGGELEDLTQRLQLGGAPGPFVSLGLSRPPAGDAPGFRASALERRREAKDETRVSLSQMFKAQEQRDAIARASRQQRQQRMDEGDENSTSPLFPESRVYAGIAYGVQRPWATECRDIFALVPKTVGPTNSSSPSSEGIAWLDDRGADNGASVGEQVEAERDKREAVEASNWPWVAPMEQRPRLPVAYDPFQEFSDGNASQGGASQLKYLNPSLLVDCLHSESRHPYCATERGPNLKTHVGIEEYILSRCGDAGGRSRGPCGDRGLGAKKAGDVGRPEKANKNANGEAKEQVERMRQTQSTELDTRDRDQEEKRKIFVDIAMDPGFDWARGFLIRFSRMSCTRPGDSLRFYAHTDENVCIAACR</sequence>
<feature type="compositionally biased region" description="Polar residues" evidence="1">
    <location>
        <begin position="6397"/>
        <end position="6406"/>
    </location>
</feature>
<feature type="compositionally biased region" description="Gly residues" evidence="1">
    <location>
        <begin position="3834"/>
        <end position="3845"/>
    </location>
</feature>
<feature type="region of interest" description="Disordered" evidence="1">
    <location>
        <begin position="1278"/>
        <end position="1314"/>
    </location>
</feature>
<feature type="compositionally biased region" description="Basic and acidic residues" evidence="1">
    <location>
        <begin position="5433"/>
        <end position="5444"/>
    </location>
</feature>
<feature type="compositionally biased region" description="Basic and acidic residues" evidence="1">
    <location>
        <begin position="5360"/>
        <end position="5372"/>
    </location>
</feature>
<feature type="region of interest" description="Disordered" evidence="1">
    <location>
        <begin position="6118"/>
        <end position="6158"/>
    </location>
</feature>
<feature type="compositionally biased region" description="Basic and acidic residues" evidence="1">
    <location>
        <begin position="3459"/>
        <end position="3476"/>
    </location>
</feature>
<feature type="compositionally biased region" description="Basic and acidic residues" evidence="1">
    <location>
        <begin position="1278"/>
        <end position="1313"/>
    </location>
</feature>